<sequence length="95" mass="10570">MVVLITYDQHGGFYDHVPTFVQSVPNPVRIIGPHPYYFQFDRLGWGAHLPSQLNGDYVLNNYPNIGKTKTMKEAGMTKHGGCSSTRRSGRTSSIG</sequence>
<name>A0A371GEF6_MUCPR</name>
<evidence type="ECO:0000256" key="1">
    <source>
        <dbReference type="ARBA" id="ARBA00022801"/>
    </source>
</evidence>
<dbReference type="GO" id="GO:0009395">
    <property type="term" value="P:phospholipid catabolic process"/>
    <property type="evidence" value="ECO:0007669"/>
    <property type="project" value="TreeGrafter"/>
</dbReference>
<protein>
    <submittedName>
        <fullName evidence="3">Non-specific phospholipase C1</fullName>
    </submittedName>
</protein>
<dbReference type="GO" id="GO:0042578">
    <property type="term" value="F:phosphoric ester hydrolase activity"/>
    <property type="evidence" value="ECO:0007669"/>
    <property type="project" value="UniProtKB-ARBA"/>
</dbReference>
<dbReference type="Gene3D" id="3.40.720.10">
    <property type="entry name" value="Alkaline Phosphatase, subunit A"/>
    <property type="match status" value="1"/>
</dbReference>
<organism evidence="3 4">
    <name type="scientific">Mucuna pruriens</name>
    <name type="common">Velvet bean</name>
    <name type="synonym">Dolichos pruriens</name>
    <dbReference type="NCBI Taxonomy" id="157652"/>
    <lineage>
        <taxon>Eukaryota</taxon>
        <taxon>Viridiplantae</taxon>
        <taxon>Streptophyta</taxon>
        <taxon>Embryophyta</taxon>
        <taxon>Tracheophyta</taxon>
        <taxon>Spermatophyta</taxon>
        <taxon>Magnoliopsida</taxon>
        <taxon>eudicotyledons</taxon>
        <taxon>Gunneridae</taxon>
        <taxon>Pentapetalae</taxon>
        <taxon>rosids</taxon>
        <taxon>fabids</taxon>
        <taxon>Fabales</taxon>
        <taxon>Fabaceae</taxon>
        <taxon>Papilionoideae</taxon>
        <taxon>50 kb inversion clade</taxon>
        <taxon>NPAAA clade</taxon>
        <taxon>indigoferoid/millettioid clade</taxon>
        <taxon>Phaseoleae</taxon>
        <taxon>Mucuna</taxon>
    </lineage>
</organism>
<feature type="region of interest" description="Disordered" evidence="2">
    <location>
        <begin position="70"/>
        <end position="95"/>
    </location>
</feature>
<dbReference type="AlphaFoldDB" id="A0A371GEF6"/>
<feature type="non-terminal residue" evidence="3">
    <location>
        <position position="1"/>
    </location>
</feature>
<dbReference type="OrthoDB" id="1737130at2759"/>
<dbReference type="PANTHER" id="PTHR31956:SF1">
    <property type="entry name" value="NON-SPECIFIC PHOSPHOLIPASE C1"/>
    <property type="match status" value="1"/>
</dbReference>
<feature type="compositionally biased region" description="Low complexity" evidence="2">
    <location>
        <begin position="80"/>
        <end position="95"/>
    </location>
</feature>
<gene>
    <name evidence="3" type="primary">NPC1</name>
    <name evidence="3" type="ORF">CR513_29425</name>
</gene>
<comment type="caution">
    <text evidence="3">The sequence shown here is derived from an EMBL/GenBank/DDBJ whole genome shotgun (WGS) entry which is preliminary data.</text>
</comment>
<evidence type="ECO:0000313" key="3">
    <source>
        <dbReference type="EMBL" id="RDX88914.1"/>
    </source>
</evidence>
<accession>A0A371GEF6</accession>
<dbReference type="PANTHER" id="PTHR31956">
    <property type="entry name" value="NON-SPECIFIC PHOSPHOLIPASE C4-RELATED"/>
    <property type="match status" value="1"/>
</dbReference>
<dbReference type="Pfam" id="PF04185">
    <property type="entry name" value="Phosphoesterase"/>
    <property type="match status" value="1"/>
</dbReference>
<evidence type="ECO:0000256" key="2">
    <source>
        <dbReference type="SAM" id="MobiDB-lite"/>
    </source>
</evidence>
<dbReference type="InterPro" id="IPR007312">
    <property type="entry name" value="Phosphoesterase"/>
</dbReference>
<dbReference type="InterPro" id="IPR017850">
    <property type="entry name" value="Alkaline_phosphatase_core_sf"/>
</dbReference>
<keyword evidence="1" id="KW-0378">Hydrolase</keyword>
<keyword evidence="4" id="KW-1185">Reference proteome</keyword>
<dbReference type="Proteomes" id="UP000257109">
    <property type="component" value="Unassembled WGS sequence"/>
</dbReference>
<evidence type="ECO:0000313" key="4">
    <source>
        <dbReference type="Proteomes" id="UP000257109"/>
    </source>
</evidence>
<proteinExistence type="predicted"/>
<dbReference type="STRING" id="157652.A0A371GEF6"/>
<reference evidence="3" key="1">
    <citation type="submission" date="2018-05" db="EMBL/GenBank/DDBJ databases">
        <title>Draft genome of Mucuna pruriens seed.</title>
        <authorList>
            <person name="Nnadi N.E."/>
            <person name="Vos R."/>
            <person name="Hasami M.H."/>
            <person name="Devisetty U.K."/>
            <person name="Aguiy J.C."/>
        </authorList>
    </citation>
    <scope>NUCLEOTIDE SEQUENCE [LARGE SCALE GENOMIC DNA]</scope>
    <source>
        <strain evidence="3">JCA_2017</strain>
    </source>
</reference>
<dbReference type="EMBL" id="QJKJ01005809">
    <property type="protein sequence ID" value="RDX88914.1"/>
    <property type="molecule type" value="Genomic_DNA"/>
</dbReference>